<evidence type="ECO:0000313" key="4">
    <source>
        <dbReference type="Proteomes" id="UP000198415"/>
    </source>
</evidence>
<proteinExistence type="predicted"/>
<dbReference type="Gene3D" id="3.60.10.10">
    <property type="entry name" value="Endonuclease/exonuclease/phosphatase"/>
    <property type="match status" value="1"/>
</dbReference>
<keyword evidence="1" id="KW-0732">Signal</keyword>
<feature type="signal peptide" evidence="1">
    <location>
        <begin position="1"/>
        <end position="30"/>
    </location>
</feature>
<dbReference type="OrthoDB" id="3531939at2"/>
<evidence type="ECO:0000313" key="3">
    <source>
        <dbReference type="EMBL" id="SNR83971.1"/>
    </source>
</evidence>
<dbReference type="Proteomes" id="UP000198415">
    <property type="component" value="Unassembled WGS sequence"/>
</dbReference>
<dbReference type="AlphaFoldDB" id="A0A238ZLN2"/>
<protein>
    <submittedName>
        <fullName evidence="3">Endonuclease/Exonuclease/phosphatase family protein</fullName>
    </submittedName>
</protein>
<dbReference type="RefSeq" id="WP_143232406.1">
    <property type="nucleotide sequence ID" value="NZ_BOMU01000054.1"/>
</dbReference>
<keyword evidence="3" id="KW-0269">Exonuclease</keyword>
<keyword evidence="3" id="KW-0378">Hydrolase</keyword>
<dbReference type="GO" id="GO:0004527">
    <property type="term" value="F:exonuclease activity"/>
    <property type="evidence" value="ECO:0007669"/>
    <property type="project" value="UniProtKB-KW"/>
</dbReference>
<name>A0A238ZLN2_9ACTN</name>
<feature type="domain" description="Endonuclease/exonuclease/phosphatase" evidence="2">
    <location>
        <begin position="40"/>
        <end position="319"/>
    </location>
</feature>
<accession>A0A238ZLN2</accession>
<sequence length="331" mass="34687">MRTKGWATRVAATLLLAVGVVAAPAGPASAAVNVAYNFWTWNVAGAKINAGSTTNGMIGVAARSIVNRDADFAVFNEICQTQFNALIAELRELGYPQDSTNFARFTPATPKGACAPGDAKGPFGNAIFSRYPLDGAQRWTLTSDTTGEIHSLTCVNPTAQPKMHFCGTHITAEQTKDADGNLYSGHQLADVLGQLEAFNNSGHTAVLAGDLNAQPHYGRLNGFYSSSLNVPNNSGNTGAYRELDDNDSGNCLGYGEWTATRPNVNNPTPCGSTLTKIDHIFARQSRIVGSYSGDSLGISTDCAGNAATSEYPAGSCSDHRIVIGSATVSIG</sequence>
<keyword evidence="3" id="KW-0255">Endonuclease</keyword>
<keyword evidence="3" id="KW-0540">Nuclease</keyword>
<feature type="chain" id="PRO_5012782783" evidence="1">
    <location>
        <begin position="31"/>
        <end position="331"/>
    </location>
</feature>
<dbReference type="SUPFAM" id="SSF56219">
    <property type="entry name" value="DNase I-like"/>
    <property type="match status" value="1"/>
</dbReference>
<dbReference type="EMBL" id="FZNR01000006">
    <property type="protein sequence ID" value="SNR83971.1"/>
    <property type="molecule type" value="Genomic_DNA"/>
</dbReference>
<dbReference type="InterPro" id="IPR036691">
    <property type="entry name" value="Endo/exonu/phosph_ase_sf"/>
</dbReference>
<gene>
    <name evidence="3" type="ORF">SAMN06264365_106113</name>
</gene>
<organism evidence="3 4">
    <name type="scientific">Actinoplanes regularis</name>
    <dbReference type="NCBI Taxonomy" id="52697"/>
    <lineage>
        <taxon>Bacteria</taxon>
        <taxon>Bacillati</taxon>
        <taxon>Actinomycetota</taxon>
        <taxon>Actinomycetes</taxon>
        <taxon>Micromonosporales</taxon>
        <taxon>Micromonosporaceae</taxon>
        <taxon>Actinoplanes</taxon>
    </lineage>
</organism>
<evidence type="ECO:0000259" key="2">
    <source>
        <dbReference type="Pfam" id="PF03372"/>
    </source>
</evidence>
<reference evidence="3 4" key="1">
    <citation type="submission" date="2017-06" db="EMBL/GenBank/DDBJ databases">
        <authorList>
            <person name="Kim H.J."/>
            <person name="Triplett B.A."/>
        </authorList>
    </citation>
    <scope>NUCLEOTIDE SEQUENCE [LARGE SCALE GENOMIC DNA]</scope>
    <source>
        <strain evidence="3 4">DSM 43151</strain>
    </source>
</reference>
<keyword evidence="4" id="KW-1185">Reference proteome</keyword>
<dbReference type="Pfam" id="PF03372">
    <property type="entry name" value="Exo_endo_phos"/>
    <property type="match status" value="1"/>
</dbReference>
<evidence type="ECO:0000256" key="1">
    <source>
        <dbReference type="SAM" id="SignalP"/>
    </source>
</evidence>
<dbReference type="GO" id="GO:0004519">
    <property type="term" value="F:endonuclease activity"/>
    <property type="evidence" value="ECO:0007669"/>
    <property type="project" value="UniProtKB-KW"/>
</dbReference>
<dbReference type="InterPro" id="IPR005135">
    <property type="entry name" value="Endo/exonuclease/phosphatase"/>
</dbReference>